<evidence type="ECO:0000259" key="3">
    <source>
        <dbReference type="PROSITE" id="PS50902"/>
    </source>
</evidence>
<dbReference type="InterPro" id="IPR008254">
    <property type="entry name" value="Flavodoxin/NO_synth"/>
</dbReference>
<evidence type="ECO:0000256" key="2">
    <source>
        <dbReference type="ARBA" id="ARBA00038292"/>
    </source>
</evidence>
<proteinExistence type="inferred from homology"/>
<evidence type="ECO:0000256" key="1">
    <source>
        <dbReference type="ARBA" id="ARBA00006961"/>
    </source>
</evidence>
<dbReference type="AlphaFoldDB" id="W7KWL9"/>
<sequence length="206" mass="23130">MNHFFNPLYLVKLMVKILVLFYGYGSIVELAREIAKGAEEEGAETRLRRVRETLPEEYIKRMHIQPSDDIPEVSLDDMRWADGIAIGSPTRYGNMAGALKTFLDTTAELWMKGELYGKPVTFFTEASTVHGGHESTILTMSTYAYHFGMIIVPVGYSIQELFNTTTGGSPYGASHLGIKKELDENERKIARFQGKRLAQVAKKLSS</sequence>
<dbReference type="PANTHER" id="PTHR30546:SF23">
    <property type="entry name" value="FLAVOPROTEIN-LIKE PROTEIN YCP4-RELATED"/>
    <property type="match status" value="1"/>
</dbReference>
<dbReference type="InterPro" id="IPR029039">
    <property type="entry name" value="Flavoprotein-like_sf"/>
</dbReference>
<dbReference type="PROSITE" id="PS50902">
    <property type="entry name" value="FLAVODOXIN_LIKE"/>
    <property type="match status" value="1"/>
</dbReference>
<keyword evidence="5" id="KW-1185">Reference proteome</keyword>
<dbReference type="PANTHER" id="PTHR30546">
    <property type="entry name" value="FLAVODOXIN-RELATED PROTEIN WRBA-RELATED"/>
    <property type="match status" value="1"/>
</dbReference>
<dbReference type="InterPro" id="IPR010089">
    <property type="entry name" value="Flavoprotein_WrbA-like"/>
</dbReference>
<evidence type="ECO:0000313" key="4">
    <source>
        <dbReference type="EMBL" id="EWG07661.1"/>
    </source>
</evidence>
<gene>
    <name evidence="4" type="ORF">ASUL_04104</name>
</gene>
<name>W7KWL9_9CREN</name>
<protein>
    <submittedName>
        <fullName evidence="4">Trp repressor-binding protein</fullName>
    </submittedName>
</protein>
<dbReference type="Proteomes" id="UP000054284">
    <property type="component" value="Unassembled WGS sequence"/>
</dbReference>
<dbReference type="GO" id="GO:0010181">
    <property type="term" value="F:FMN binding"/>
    <property type="evidence" value="ECO:0007669"/>
    <property type="project" value="InterPro"/>
</dbReference>
<accession>W7KWL9</accession>
<dbReference type="Pfam" id="PF03358">
    <property type="entry name" value="FMN_red"/>
    <property type="match status" value="1"/>
</dbReference>
<dbReference type="NCBIfam" id="NF002999">
    <property type="entry name" value="PRK03767.1"/>
    <property type="match status" value="1"/>
</dbReference>
<dbReference type="InterPro" id="IPR005025">
    <property type="entry name" value="FMN_Rdtase-like_dom"/>
</dbReference>
<reference evidence="4 5" key="1">
    <citation type="journal article" date="2014" name="Genome Announc.">
        <title>Draft Genome Sequence of the Sulfolobales Archaeon AZ1, Obtained through Metagenomic Analysis of a Mexican Hot Spring.</title>
        <authorList>
            <person name="Servin-Garciduenas L.E."/>
            <person name="Martinez-Romero E."/>
        </authorList>
    </citation>
    <scope>NUCLEOTIDE SEQUENCE [LARGE SCALE GENOMIC DNA]</scope>
    <source>
        <strain evidence="4">AZ1-illumnia</strain>
    </source>
</reference>
<comment type="similarity">
    <text evidence="1">Belongs to the WrbA family.</text>
</comment>
<dbReference type="Gene3D" id="3.40.50.360">
    <property type="match status" value="1"/>
</dbReference>
<dbReference type="FunFam" id="3.40.50.360:FF:000001">
    <property type="entry name" value="NAD(P)H dehydrogenase (Quinone) FQR1-like"/>
    <property type="match status" value="1"/>
</dbReference>
<comment type="caution">
    <text evidence="4">The sequence shown here is derived from an EMBL/GenBank/DDBJ whole genome shotgun (WGS) entry which is preliminary data.</text>
</comment>
<dbReference type="GO" id="GO:0003955">
    <property type="term" value="F:NAD(P)H dehydrogenase (quinone) activity"/>
    <property type="evidence" value="ECO:0007669"/>
    <property type="project" value="InterPro"/>
</dbReference>
<dbReference type="SUPFAM" id="SSF52218">
    <property type="entry name" value="Flavoproteins"/>
    <property type="match status" value="1"/>
</dbReference>
<comment type="similarity">
    <text evidence="2">Belongs to the SsuE family. Isf subfamily.</text>
</comment>
<dbReference type="PATRIC" id="fig|1326980.6.peg.810"/>
<dbReference type="NCBIfam" id="TIGR01755">
    <property type="entry name" value="flav_wrbA"/>
    <property type="match status" value="1"/>
</dbReference>
<dbReference type="EMBL" id="ASRH01000003">
    <property type="protein sequence ID" value="EWG07661.1"/>
    <property type="molecule type" value="Genomic_DNA"/>
</dbReference>
<feature type="domain" description="Flavodoxin-like" evidence="3">
    <location>
        <begin position="16"/>
        <end position="197"/>
    </location>
</feature>
<organism evidence="4 5">
    <name type="scientific">Candidatus Aramenus sulfurataquae</name>
    <dbReference type="NCBI Taxonomy" id="1326980"/>
    <lineage>
        <taxon>Archaea</taxon>
        <taxon>Thermoproteota</taxon>
        <taxon>Thermoprotei</taxon>
        <taxon>Sulfolobales</taxon>
        <taxon>Sulfolobaceae</taxon>
        <taxon>Candidatus Aramenus</taxon>
    </lineage>
</organism>
<evidence type="ECO:0000313" key="5">
    <source>
        <dbReference type="Proteomes" id="UP000054284"/>
    </source>
</evidence>
<dbReference type="GO" id="GO:0016020">
    <property type="term" value="C:membrane"/>
    <property type="evidence" value="ECO:0007669"/>
    <property type="project" value="TreeGrafter"/>
</dbReference>